<feature type="domain" description="Thiolase N-terminal" evidence="8">
    <location>
        <begin position="11"/>
        <end position="278"/>
    </location>
</feature>
<protein>
    <recommendedName>
        <fullName evidence="6">Probable acetyl-CoA acetyltransferase</fullName>
        <ecNumber evidence="2">2.3.1.9</ecNumber>
    </recommendedName>
    <alternativeName>
        <fullName evidence="5">Acetoacetyl-CoA thiolase</fullName>
    </alternativeName>
</protein>
<evidence type="ECO:0000256" key="6">
    <source>
        <dbReference type="ARBA" id="ARBA00040529"/>
    </source>
</evidence>
<dbReference type="Pfam" id="PF00108">
    <property type="entry name" value="Thiolase_N"/>
    <property type="match status" value="1"/>
</dbReference>
<dbReference type="SUPFAM" id="SSF53901">
    <property type="entry name" value="Thiolase-like"/>
    <property type="match status" value="2"/>
</dbReference>
<dbReference type="InterPro" id="IPR020613">
    <property type="entry name" value="Thiolase_CS"/>
</dbReference>
<comment type="similarity">
    <text evidence="1 7">Belongs to the thiolase-like superfamily. Thiolase family.</text>
</comment>
<dbReference type="PANTHER" id="PTHR18919">
    <property type="entry name" value="ACETYL-COA C-ACYLTRANSFERASE"/>
    <property type="match status" value="1"/>
</dbReference>
<dbReference type="InterPro" id="IPR020617">
    <property type="entry name" value="Thiolase_C"/>
</dbReference>
<comment type="caution">
    <text evidence="10">The sequence shown here is derived from an EMBL/GenBank/DDBJ whole genome shotgun (WGS) entry which is preliminary data.</text>
</comment>
<dbReference type="Pfam" id="PF02803">
    <property type="entry name" value="Thiolase_C"/>
    <property type="match status" value="1"/>
</dbReference>
<evidence type="ECO:0000256" key="2">
    <source>
        <dbReference type="ARBA" id="ARBA00012705"/>
    </source>
</evidence>
<sequence length="410" mass="42159">MSTSTEQSSTVIVAGARTPFGRLQGSLKDFSAVDLGALAIDGALERSGVPASAVEYVIMGQVLTAGAGQMPARQTAVKAGIDWDVPALTINKMCLSGIDSIALADQLIRAGEFDCVVAGGQESMTQAPHLLPGSRSGFKYGNTELVDHMAYDGLWDVFTDQPMGALTEQGNDVVEGQEAEATRGFTRAEQDEFAARSHQRAAIAWKNGVFADEVVPVSIPQRKGDPVSFAEDEGVRADTTADSLAGLRPAFRRDGSITAGNASQISDGAAAVIVMSKSKAQELGVTWLAEIGPHGVVAGPDSTLQAQPANAIEKACARAGIAPSDLDLIEINEAFAAVGLASTKQLGIDPEIVNVNGGAIAVGHPIGTSGARITLHLALELQRRGGGVGAAALCGAGGQGDALIIRVPKN</sequence>
<dbReference type="InterPro" id="IPR020615">
    <property type="entry name" value="Thiolase_acyl_enz_int_AS"/>
</dbReference>
<dbReference type="RefSeq" id="WP_330503887.1">
    <property type="nucleotide sequence ID" value="NZ_JAZDUE010000004.1"/>
</dbReference>
<feature type="domain" description="Thiolase C-terminal" evidence="9">
    <location>
        <begin position="286"/>
        <end position="406"/>
    </location>
</feature>
<evidence type="ECO:0000256" key="3">
    <source>
        <dbReference type="ARBA" id="ARBA00022679"/>
    </source>
</evidence>
<dbReference type="EC" id="2.3.1.9" evidence="2"/>
<keyword evidence="4 7" id="KW-0012">Acyltransferase</keyword>
<evidence type="ECO:0000256" key="1">
    <source>
        <dbReference type="ARBA" id="ARBA00010982"/>
    </source>
</evidence>
<dbReference type="PROSITE" id="PS00737">
    <property type="entry name" value="THIOLASE_2"/>
    <property type="match status" value="1"/>
</dbReference>
<evidence type="ECO:0000259" key="8">
    <source>
        <dbReference type="Pfam" id="PF00108"/>
    </source>
</evidence>
<dbReference type="NCBIfam" id="TIGR01930">
    <property type="entry name" value="AcCoA-C-Actrans"/>
    <property type="match status" value="1"/>
</dbReference>
<dbReference type="PANTHER" id="PTHR18919:SF107">
    <property type="entry name" value="ACETYL-COA ACETYLTRANSFERASE, CYTOSOLIC"/>
    <property type="match status" value="1"/>
</dbReference>
<dbReference type="InterPro" id="IPR002155">
    <property type="entry name" value="Thiolase"/>
</dbReference>
<keyword evidence="3 7" id="KW-0808">Transferase</keyword>
<dbReference type="PROSITE" id="PS00098">
    <property type="entry name" value="THIOLASE_1"/>
    <property type="match status" value="1"/>
</dbReference>
<proteinExistence type="inferred from homology"/>
<dbReference type="InterPro" id="IPR016039">
    <property type="entry name" value="Thiolase-like"/>
</dbReference>
<dbReference type="InterPro" id="IPR020616">
    <property type="entry name" value="Thiolase_N"/>
</dbReference>
<dbReference type="Proteomes" id="UP001335729">
    <property type="component" value="Unassembled WGS sequence"/>
</dbReference>
<evidence type="ECO:0000256" key="7">
    <source>
        <dbReference type="RuleBase" id="RU003557"/>
    </source>
</evidence>
<evidence type="ECO:0000259" key="9">
    <source>
        <dbReference type="Pfam" id="PF02803"/>
    </source>
</evidence>
<evidence type="ECO:0000313" key="11">
    <source>
        <dbReference type="Proteomes" id="UP001335729"/>
    </source>
</evidence>
<evidence type="ECO:0000256" key="4">
    <source>
        <dbReference type="ARBA" id="ARBA00023315"/>
    </source>
</evidence>
<dbReference type="Gene3D" id="3.40.47.10">
    <property type="match status" value="2"/>
</dbReference>
<gene>
    <name evidence="10" type="ORF">V1Y59_05745</name>
</gene>
<evidence type="ECO:0000313" key="10">
    <source>
        <dbReference type="EMBL" id="MEE4022575.1"/>
    </source>
</evidence>
<dbReference type="PIRSF" id="PIRSF000429">
    <property type="entry name" value="Ac-CoA_Ac_transf"/>
    <property type="match status" value="1"/>
</dbReference>
<dbReference type="GO" id="GO:0003985">
    <property type="term" value="F:acetyl-CoA C-acetyltransferase activity"/>
    <property type="evidence" value="ECO:0007669"/>
    <property type="project" value="UniProtKB-EC"/>
</dbReference>
<accession>A0ABU7MQG9</accession>
<dbReference type="EMBL" id="JAZDUE010000004">
    <property type="protein sequence ID" value="MEE4022575.1"/>
    <property type="molecule type" value="Genomic_DNA"/>
</dbReference>
<evidence type="ECO:0000256" key="5">
    <source>
        <dbReference type="ARBA" id="ARBA00030755"/>
    </source>
</evidence>
<organism evidence="10 11">
    <name type="scientific">Gordonia prachuapensis</name>
    <dbReference type="NCBI Taxonomy" id="3115651"/>
    <lineage>
        <taxon>Bacteria</taxon>
        <taxon>Bacillati</taxon>
        <taxon>Actinomycetota</taxon>
        <taxon>Actinomycetes</taxon>
        <taxon>Mycobacteriales</taxon>
        <taxon>Gordoniaceae</taxon>
        <taxon>Gordonia</taxon>
    </lineage>
</organism>
<dbReference type="InterPro" id="IPR020610">
    <property type="entry name" value="Thiolase_AS"/>
</dbReference>
<dbReference type="PROSITE" id="PS00099">
    <property type="entry name" value="THIOLASE_3"/>
    <property type="match status" value="1"/>
</dbReference>
<name>A0ABU7MQG9_9ACTN</name>
<keyword evidence="11" id="KW-1185">Reference proteome</keyword>
<reference evidence="10 11" key="1">
    <citation type="submission" date="2024-01" db="EMBL/GenBank/DDBJ databases">
        <title>Draft genome sequence of Gordonia sp. PKS22-38.</title>
        <authorList>
            <person name="Suphannarot A."/>
            <person name="Mingma R."/>
        </authorList>
    </citation>
    <scope>NUCLEOTIDE SEQUENCE [LARGE SCALE GENOMIC DNA]</scope>
    <source>
        <strain evidence="10 11">PKS22-38</strain>
    </source>
</reference>
<dbReference type="CDD" id="cd00751">
    <property type="entry name" value="thiolase"/>
    <property type="match status" value="1"/>
</dbReference>